<dbReference type="PANTHER" id="PTHR42051">
    <property type="entry name" value="MEIOTICALLY UP-REGULATED PROTEIN PB1A10.08"/>
    <property type="match status" value="1"/>
</dbReference>
<accession>A0AAN8RYF6</accession>
<dbReference type="Proteomes" id="UP001307849">
    <property type="component" value="Unassembled WGS sequence"/>
</dbReference>
<evidence type="ECO:0000313" key="2">
    <source>
        <dbReference type="EMBL" id="KAK6521056.1"/>
    </source>
</evidence>
<evidence type="ECO:0000313" key="3">
    <source>
        <dbReference type="Proteomes" id="UP001307849"/>
    </source>
</evidence>
<feature type="compositionally biased region" description="Low complexity" evidence="1">
    <location>
        <begin position="46"/>
        <end position="62"/>
    </location>
</feature>
<sequence length="538" mass="58556">MPPSKYKYTALLPPHLINTTPTPTSSFTTSTSTSSSLSLSLSLSLSSSSLPTLGTTTTTTTSFQKSDDRLPNQESLPLFQPDSASERANTVNTFVGTVAAAAAASSSTSHANRSSPTFLQTTKMMMEIQNPVAAPVGIPIKPSALPPSLLNFGKRKSNTRDLSRTPRSTCSKENSTPSVAALKILAATSIPLRPSAPKSIVNGTRQRPRLHQRKSSDASPTSLESSSSLLDFVLSDALDEKLSLPITRSNSQTFLNVLLSPPDLSDDYSVAISPPRSALSIRSLSTESIPSLANDDEGTFSWGAPVTPSPLRRSSKLNKTFSPPEECVLDHPLLAAESQEASSDEDLDPSSSLYTEQEKKLGAFRLSFKSNLTASLRVLRSAARTFTSLSTPLTQPDDFLTRSILSISPQYNTDEKRPKFSDVPTPALRRYLNPSPKTFSRELGQFTDRNESISASIQLETYKHTIITPPPEVPVTRTREVRENSDFLRVIVLEMNMRRQGKLSDTSQGKARFVLPPRQSSKLRALGDATHWKPISFD</sequence>
<feature type="region of interest" description="Disordered" evidence="1">
    <location>
        <begin position="195"/>
        <end position="224"/>
    </location>
</feature>
<feature type="region of interest" description="Disordered" evidence="1">
    <location>
        <begin position="149"/>
        <end position="175"/>
    </location>
</feature>
<dbReference type="InterPro" id="IPR034443">
    <property type="entry name" value="PB1A10.08"/>
</dbReference>
<dbReference type="EMBL" id="JAVHJM010000001">
    <property type="protein sequence ID" value="KAK6521056.1"/>
    <property type="molecule type" value="Genomic_DNA"/>
</dbReference>
<feature type="region of interest" description="Disordered" evidence="1">
    <location>
        <begin position="46"/>
        <end position="84"/>
    </location>
</feature>
<feature type="compositionally biased region" description="Polar residues" evidence="1">
    <location>
        <begin position="165"/>
        <end position="175"/>
    </location>
</feature>
<gene>
    <name evidence="2" type="ORF">TWF506_001289</name>
</gene>
<reference evidence="2 3" key="1">
    <citation type="submission" date="2019-10" db="EMBL/GenBank/DDBJ databases">
        <authorList>
            <person name="Palmer J.M."/>
        </authorList>
    </citation>
    <scope>NUCLEOTIDE SEQUENCE [LARGE SCALE GENOMIC DNA]</scope>
    <source>
        <strain evidence="2 3">TWF506</strain>
    </source>
</reference>
<comment type="caution">
    <text evidence="2">The sequence shown here is derived from an EMBL/GenBank/DDBJ whole genome shotgun (WGS) entry which is preliminary data.</text>
</comment>
<keyword evidence="3" id="KW-1185">Reference proteome</keyword>
<protein>
    <submittedName>
        <fullName evidence="2">Uncharacterized protein</fullName>
    </submittedName>
</protein>
<evidence type="ECO:0000256" key="1">
    <source>
        <dbReference type="SAM" id="MobiDB-lite"/>
    </source>
</evidence>
<proteinExistence type="predicted"/>
<name>A0AAN8RYF6_9PEZI</name>
<dbReference type="PANTHER" id="PTHR42051:SF1">
    <property type="entry name" value="MEIOTICALLY UP-REGULATED PROTEIN PB1A10.08"/>
    <property type="match status" value="1"/>
</dbReference>
<organism evidence="2 3">
    <name type="scientific">Arthrobotrys conoides</name>
    <dbReference type="NCBI Taxonomy" id="74498"/>
    <lineage>
        <taxon>Eukaryota</taxon>
        <taxon>Fungi</taxon>
        <taxon>Dikarya</taxon>
        <taxon>Ascomycota</taxon>
        <taxon>Pezizomycotina</taxon>
        <taxon>Orbiliomycetes</taxon>
        <taxon>Orbiliales</taxon>
        <taxon>Orbiliaceae</taxon>
        <taxon>Arthrobotrys</taxon>
    </lineage>
</organism>
<dbReference type="AlphaFoldDB" id="A0AAN8RYF6"/>